<accession>A0A9N7YSZ6</accession>
<gene>
    <name evidence="3" type="ORF">PLEPLA_LOCUS23972</name>
</gene>
<evidence type="ECO:0000256" key="1">
    <source>
        <dbReference type="SAM" id="MobiDB-lite"/>
    </source>
</evidence>
<organism evidence="3 4">
    <name type="scientific">Pleuronectes platessa</name>
    <name type="common">European plaice</name>
    <dbReference type="NCBI Taxonomy" id="8262"/>
    <lineage>
        <taxon>Eukaryota</taxon>
        <taxon>Metazoa</taxon>
        <taxon>Chordata</taxon>
        <taxon>Craniata</taxon>
        <taxon>Vertebrata</taxon>
        <taxon>Euteleostomi</taxon>
        <taxon>Actinopterygii</taxon>
        <taxon>Neopterygii</taxon>
        <taxon>Teleostei</taxon>
        <taxon>Neoteleostei</taxon>
        <taxon>Acanthomorphata</taxon>
        <taxon>Carangaria</taxon>
        <taxon>Pleuronectiformes</taxon>
        <taxon>Pleuronectoidei</taxon>
        <taxon>Pleuronectidae</taxon>
        <taxon>Pleuronectes</taxon>
    </lineage>
</organism>
<feature type="compositionally biased region" description="Basic and acidic residues" evidence="1">
    <location>
        <begin position="58"/>
        <end position="79"/>
    </location>
</feature>
<feature type="domain" description="FCP1-like phosphatase C-terminal" evidence="2">
    <location>
        <begin position="49"/>
        <end position="105"/>
    </location>
</feature>
<dbReference type="Pfam" id="PF09309">
    <property type="entry name" value="FCP1_C"/>
    <property type="match status" value="1"/>
</dbReference>
<protein>
    <recommendedName>
        <fullName evidence="2">FCP1-like phosphatase C-terminal domain-containing protein</fullName>
    </recommendedName>
</protein>
<feature type="compositionally biased region" description="Acidic residues" evidence="1">
    <location>
        <begin position="80"/>
        <end position="92"/>
    </location>
</feature>
<evidence type="ECO:0000259" key="2">
    <source>
        <dbReference type="Pfam" id="PF09309"/>
    </source>
</evidence>
<evidence type="ECO:0000313" key="4">
    <source>
        <dbReference type="Proteomes" id="UP001153269"/>
    </source>
</evidence>
<dbReference type="InterPro" id="IPR015388">
    <property type="entry name" value="FCP1_C"/>
</dbReference>
<dbReference type="AlphaFoldDB" id="A0A9N7YSZ6"/>
<feature type="region of interest" description="Disordered" evidence="1">
    <location>
        <begin position="51"/>
        <end position="105"/>
    </location>
</feature>
<sequence length="105" mass="11893">MKGRLGAVIRFACLRRSQRWRWFDAGMGDWGDISDIDSESCITPFVRRALGRQGQKRKHDEGKEVEESKQFADESSKDSNEEEEGSSSEADEMAAALDAELNDFM</sequence>
<keyword evidence="4" id="KW-1185">Reference proteome</keyword>
<comment type="caution">
    <text evidence="3">The sequence shown here is derived from an EMBL/GenBank/DDBJ whole genome shotgun (WGS) entry which is preliminary data.</text>
</comment>
<proteinExistence type="predicted"/>
<name>A0A9N7YSZ6_PLEPL</name>
<dbReference type="Proteomes" id="UP001153269">
    <property type="component" value="Unassembled WGS sequence"/>
</dbReference>
<dbReference type="EMBL" id="CADEAL010001835">
    <property type="protein sequence ID" value="CAB1435953.1"/>
    <property type="molecule type" value="Genomic_DNA"/>
</dbReference>
<reference evidence="3" key="1">
    <citation type="submission" date="2020-03" db="EMBL/GenBank/DDBJ databases">
        <authorList>
            <person name="Weist P."/>
        </authorList>
    </citation>
    <scope>NUCLEOTIDE SEQUENCE</scope>
</reference>
<evidence type="ECO:0000313" key="3">
    <source>
        <dbReference type="EMBL" id="CAB1435953.1"/>
    </source>
</evidence>